<dbReference type="InterPro" id="IPR050452">
    <property type="entry name" value="Metacaspase"/>
</dbReference>
<feature type="compositionally biased region" description="Low complexity" evidence="2">
    <location>
        <begin position="131"/>
        <end position="153"/>
    </location>
</feature>
<dbReference type="GO" id="GO:0004197">
    <property type="term" value="F:cysteine-type endopeptidase activity"/>
    <property type="evidence" value="ECO:0007669"/>
    <property type="project" value="InterPro"/>
</dbReference>
<evidence type="ECO:0000256" key="1">
    <source>
        <dbReference type="ARBA" id="ARBA00009005"/>
    </source>
</evidence>
<feature type="compositionally biased region" description="Low complexity" evidence="2">
    <location>
        <begin position="102"/>
        <end position="113"/>
    </location>
</feature>
<feature type="compositionally biased region" description="Polar residues" evidence="2">
    <location>
        <begin position="566"/>
        <end position="578"/>
    </location>
</feature>
<protein>
    <recommendedName>
        <fullName evidence="3">Peptidase C14 caspase domain-containing protein</fullName>
    </recommendedName>
</protein>
<dbReference type="Gene3D" id="3.40.50.12660">
    <property type="match status" value="2"/>
</dbReference>
<feature type="compositionally biased region" description="Polar residues" evidence="2">
    <location>
        <begin position="283"/>
        <end position="319"/>
    </location>
</feature>
<feature type="compositionally biased region" description="Low complexity" evidence="2">
    <location>
        <begin position="1"/>
        <end position="69"/>
    </location>
</feature>
<feature type="compositionally biased region" description="Polar residues" evidence="2">
    <location>
        <begin position="70"/>
        <end position="79"/>
    </location>
</feature>
<comment type="caution">
    <text evidence="4">The sequence shown here is derived from an EMBL/GenBank/DDBJ whole genome shotgun (WGS) entry which is preliminary data.</text>
</comment>
<keyword evidence="5" id="KW-1185">Reference proteome</keyword>
<feature type="region of interest" description="Disordered" evidence="2">
    <location>
        <begin position="359"/>
        <end position="749"/>
    </location>
</feature>
<feature type="region of interest" description="Disordered" evidence="2">
    <location>
        <begin position="182"/>
        <end position="222"/>
    </location>
</feature>
<name>A0AAD5RGN0_9PEZI</name>
<feature type="compositionally biased region" description="Low complexity" evidence="2">
    <location>
        <begin position="700"/>
        <end position="709"/>
    </location>
</feature>
<dbReference type="PANTHER" id="PTHR48104">
    <property type="entry name" value="METACASPASE-4"/>
    <property type="match status" value="1"/>
</dbReference>
<dbReference type="EMBL" id="JAKWBI020000664">
    <property type="protein sequence ID" value="KAJ2893075.1"/>
    <property type="molecule type" value="Genomic_DNA"/>
</dbReference>
<feature type="compositionally biased region" description="Low complexity" evidence="2">
    <location>
        <begin position="183"/>
        <end position="205"/>
    </location>
</feature>
<dbReference type="PANTHER" id="PTHR48104:SF30">
    <property type="entry name" value="METACASPASE-1"/>
    <property type="match status" value="1"/>
</dbReference>
<dbReference type="GO" id="GO:0005737">
    <property type="term" value="C:cytoplasm"/>
    <property type="evidence" value="ECO:0007669"/>
    <property type="project" value="TreeGrafter"/>
</dbReference>
<reference evidence="4" key="1">
    <citation type="submission" date="2022-07" db="EMBL/GenBank/DDBJ databases">
        <title>Draft genome sequence of Zalerion maritima ATCC 34329, a (micro)plastics degrading marine fungus.</title>
        <authorList>
            <person name="Paco A."/>
            <person name="Goncalves M.F.M."/>
            <person name="Rocha-Santos T.A.P."/>
            <person name="Alves A."/>
        </authorList>
    </citation>
    <scope>NUCLEOTIDE SEQUENCE</scope>
    <source>
        <strain evidence="4">ATCC 34329</strain>
    </source>
</reference>
<feature type="compositionally biased region" description="Polar residues" evidence="2">
    <location>
        <begin position="481"/>
        <end position="500"/>
    </location>
</feature>
<dbReference type="AlphaFoldDB" id="A0AAD5RGN0"/>
<feature type="compositionally biased region" description="Pro residues" evidence="2">
    <location>
        <begin position="618"/>
        <end position="629"/>
    </location>
</feature>
<comment type="similarity">
    <text evidence="1">Belongs to the peptidase C14B family.</text>
</comment>
<feature type="compositionally biased region" description="Polar residues" evidence="2">
    <location>
        <begin position="675"/>
        <end position="685"/>
    </location>
</feature>
<accession>A0AAD5RGN0</accession>
<gene>
    <name evidence="4" type="ORF">MKZ38_009071</name>
</gene>
<feature type="compositionally biased region" description="Polar residues" evidence="2">
    <location>
        <begin position="402"/>
        <end position="420"/>
    </location>
</feature>
<feature type="compositionally biased region" description="Pro residues" evidence="2">
    <location>
        <begin position="267"/>
        <end position="276"/>
    </location>
</feature>
<evidence type="ECO:0000256" key="2">
    <source>
        <dbReference type="SAM" id="MobiDB-lite"/>
    </source>
</evidence>
<organism evidence="4 5">
    <name type="scientific">Zalerion maritima</name>
    <dbReference type="NCBI Taxonomy" id="339359"/>
    <lineage>
        <taxon>Eukaryota</taxon>
        <taxon>Fungi</taxon>
        <taxon>Dikarya</taxon>
        <taxon>Ascomycota</taxon>
        <taxon>Pezizomycotina</taxon>
        <taxon>Sordariomycetes</taxon>
        <taxon>Lulworthiomycetidae</taxon>
        <taxon>Lulworthiales</taxon>
        <taxon>Lulworthiaceae</taxon>
        <taxon>Zalerion</taxon>
    </lineage>
</organism>
<feature type="compositionally biased region" description="Low complexity" evidence="2">
    <location>
        <begin position="501"/>
        <end position="523"/>
    </location>
</feature>
<evidence type="ECO:0000313" key="4">
    <source>
        <dbReference type="EMBL" id="KAJ2893075.1"/>
    </source>
</evidence>
<feature type="region of interest" description="Disordered" evidence="2">
    <location>
        <begin position="1"/>
        <end position="153"/>
    </location>
</feature>
<feature type="compositionally biased region" description="Low complexity" evidence="2">
    <location>
        <begin position="579"/>
        <end position="591"/>
    </location>
</feature>
<feature type="compositionally biased region" description="Low complexity" evidence="2">
    <location>
        <begin position="531"/>
        <end position="551"/>
    </location>
</feature>
<feature type="domain" description="Peptidase C14 caspase" evidence="3">
    <location>
        <begin position="803"/>
        <end position="1094"/>
    </location>
</feature>
<evidence type="ECO:0000259" key="3">
    <source>
        <dbReference type="Pfam" id="PF00656"/>
    </source>
</evidence>
<dbReference type="GO" id="GO:0006508">
    <property type="term" value="P:proteolysis"/>
    <property type="evidence" value="ECO:0007669"/>
    <property type="project" value="InterPro"/>
</dbReference>
<proteinExistence type="inferred from homology"/>
<evidence type="ECO:0000313" key="5">
    <source>
        <dbReference type="Proteomes" id="UP001201980"/>
    </source>
</evidence>
<dbReference type="InterPro" id="IPR011600">
    <property type="entry name" value="Pept_C14_caspase"/>
</dbReference>
<feature type="compositionally biased region" description="Polar residues" evidence="2">
    <location>
        <begin position="380"/>
        <end position="391"/>
    </location>
</feature>
<dbReference type="Proteomes" id="UP001201980">
    <property type="component" value="Unassembled WGS sequence"/>
</dbReference>
<feature type="compositionally biased region" description="Polar residues" evidence="2">
    <location>
        <begin position="449"/>
        <end position="459"/>
    </location>
</feature>
<feature type="region of interest" description="Disordered" evidence="2">
    <location>
        <begin position="260"/>
        <end position="345"/>
    </location>
</feature>
<feature type="compositionally biased region" description="Polar residues" evidence="2">
    <location>
        <begin position="646"/>
        <end position="665"/>
    </location>
</feature>
<dbReference type="Pfam" id="PF00656">
    <property type="entry name" value="Peptidase_C14"/>
    <property type="match status" value="1"/>
</dbReference>
<feature type="compositionally biased region" description="Polar residues" evidence="2">
    <location>
        <begin position="427"/>
        <end position="442"/>
    </location>
</feature>
<sequence>MYPYGGQPTQQGGYYGQPQQQPLQYQNQAYNPQAQQHQQQQQQQQPAHGNQPHGGQPWQPGQPIPAQQQSTAGQPSSRDIVNGDYVSVYPGQPAYQVRPGAQPQQQQQQQQPQASGGYGAQWAQPPPTSGAPPQNNTAAAPQPQQQPQQQYTGYGAQYAQQHPHIQVQGGLPMFVAAQNAAHNTSGNTTPNNANNAYNAYNSSQYSGPPPPPPAQRKDSNYTTVSHPAAIPVVAAAQSNATGQSSFASSGVFGYKNGADKVDSIWSPQPPQPPQPQSPVQQVHNTNTGISSYEPQQQHSTPAGTHPPQNNQLPSASSNAAPWLWDRPDAEPAPSSGQPNGTAGIYEPASQEWYGAGAEANSAHNMPAPNAQMHQPWYPGNTPSALNQTSQPAPVDPSPSQPAPGQSTSQPWYQGQDNNAQYAMPPANSVQNQPWDPQSQQSLAPPVTWAPNQPAQTAPVATQHPAQGGAPPVSLSWIQAPDPNSQYAMPPATSVQNQPWYPQNQNSAPAPAATSAPAQQAQAALVDPYAMPPANFQQPPQPQQPQWQQPGQAPAPPQDPVAAAQQHLANLSLNQNGPRQHQTPPVQQHPPVTTQPPGQPMYAPGPSHQPLPGAIALPNVPPQASQPPAQPATVAPISHHPPPPNANLMSPQIVSQGVLSNATASPSGFPPGAAGTPTSYQASPATASPGVAQAHPGGTVPQSAPPSAAWSPPPATPAPQVHPSIFANGMPQQAPSQSAPPQPVQQQPPGTTTILPVVAVAGEEIKPMELVPVTEQELQRRSPVDQSLDLPSPSASGPLCVLRKKKALIIGINYVARPELRLGGCINDARMMALFLVKVYGYDPSCILLLTDDQEEEEEEEEDRLPTTEAIWEGMHWLVAGAQPGDSFVFHFSGHGTRVADYDGDEDDGLDECIVPLDWEAGRDETLITDDEMHDVMVKPLPVGCKLTAIFDSCHSGSALDLPYSYSTQGTLKEPSKTKEMGQGLIKAVGHMGRKQWLGAGKEVFDTVRKVGKQDKMYMRQVVNKTHQADVVSWSSSKDDQVSMEAPNMPFGLMSACFIKALAEDPRQSYIMLLNNLRALMVNFHQKPQLSCSHPLDTRLLFAM</sequence>